<gene>
    <name evidence="3" type="ORF">C7474_1823</name>
</gene>
<evidence type="ECO:0000313" key="3">
    <source>
        <dbReference type="EMBL" id="RLK49662.1"/>
    </source>
</evidence>
<evidence type="ECO:0000256" key="2">
    <source>
        <dbReference type="SAM" id="Phobius"/>
    </source>
</evidence>
<dbReference type="OrthoDB" id="4792842at2"/>
<sequence>MSADLLSTAALPIREAVRESGRPDESPGRRLRVLDRPAPGRRPRLLYGVIAVAGALAIAGVQMGMSILTTQTSYELKTLTSQQKDLDWQKQILRDDLAGLSSPQYLAANAASLGMITGQTPSYLRLSDAAIVGTGEAAASSSSIDALGKAAVGNALVAGTPLVTDENATIATGPAPAQPDPNAAPPADGADPAAPPADTATPPAITDGLPTPSTH</sequence>
<evidence type="ECO:0000256" key="1">
    <source>
        <dbReference type="SAM" id="MobiDB-lite"/>
    </source>
</evidence>
<evidence type="ECO:0000313" key="4">
    <source>
        <dbReference type="Proteomes" id="UP000273158"/>
    </source>
</evidence>
<protein>
    <recommendedName>
        <fullName evidence="5">Cell division protein FtsL</fullName>
    </recommendedName>
</protein>
<comment type="caution">
    <text evidence="3">The sequence shown here is derived from an EMBL/GenBank/DDBJ whole genome shotgun (WGS) entry which is preliminary data.</text>
</comment>
<keyword evidence="4" id="KW-1185">Reference proteome</keyword>
<proteinExistence type="predicted"/>
<dbReference type="RefSeq" id="WP_158597317.1">
    <property type="nucleotide sequence ID" value="NZ_RCDB01000002.1"/>
</dbReference>
<dbReference type="Proteomes" id="UP000273158">
    <property type="component" value="Unassembled WGS sequence"/>
</dbReference>
<keyword evidence="2" id="KW-0472">Membrane</keyword>
<reference evidence="3 4" key="1">
    <citation type="journal article" date="2015" name="Stand. Genomic Sci.">
        <title>Genomic Encyclopedia of Bacterial and Archaeal Type Strains, Phase III: the genomes of soil and plant-associated and newly described type strains.</title>
        <authorList>
            <person name="Whitman W.B."/>
            <person name="Woyke T."/>
            <person name="Klenk H.P."/>
            <person name="Zhou Y."/>
            <person name="Lilburn T.G."/>
            <person name="Beck B.J."/>
            <person name="De Vos P."/>
            <person name="Vandamme P."/>
            <person name="Eisen J.A."/>
            <person name="Garrity G."/>
            <person name="Hugenholtz P."/>
            <person name="Kyrpides N.C."/>
        </authorList>
    </citation>
    <scope>NUCLEOTIDE SEQUENCE [LARGE SCALE GENOMIC DNA]</scope>
    <source>
        <strain evidence="3 4">S2T63</strain>
    </source>
</reference>
<feature type="transmembrane region" description="Helical" evidence="2">
    <location>
        <begin position="45"/>
        <end position="68"/>
    </location>
</feature>
<accession>A0A498C2K7</accession>
<dbReference type="EMBL" id="RCDB01000002">
    <property type="protein sequence ID" value="RLK49662.1"/>
    <property type="molecule type" value="Genomic_DNA"/>
</dbReference>
<name>A0A498C2K7_9MICO</name>
<dbReference type="AlphaFoldDB" id="A0A498C2K7"/>
<keyword evidence="2" id="KW-0812">Transmembrane</keyword>
<evidence type="ECO:0008006" key="5">
    <source>
        <dbReference type="Google" id="ProtNLM"/>
    </source>
</evidence>
<feature type="compositionally biased region" description="Low complexity" evidence="1">
    <location>
        <begin position="185"/>
        <end position="207"/>
    </location>
</feature>
<keyword evidence="2" id="KW-1133">Transmembrane helix</keyword>
<feature type="region of interest" description="Disordered" evidence="1">
    <location>
        <begin position="170"/>
        <end position="215"/>
    </location>
</feature>
<organism evidence="3 4">
    <name type="scientific">Microbacterium telephonicum</name>
    <dbReference type="NCBI Taxonomy" id="1714841"/>
    <lineage>
        <taxon>Bacteria</taxon>
        <taxon>Bacillati</taxon>
        <taxon>Actinomycetota</taxon>
        <taxon>Actinomycetes</taxon>
        <taxon>Micrococcales</taxon>
        <taxon>Microbacteriaceae</taxon>
        <taxon>Microbacterium</taxon>
    </lineage>
</organism>